<protein>
    <submittedName>
        <fullName evidence="1">Uncharacterized protein</fullName>
    </submittedName>
</protein>
<evidence type="ECO:0000313" key="1">
    <source>
        <dbReference type="EMBL" id="AIT10963.1"/>
    </source>
</evidence>
<dbReference type="Proteomes" id="UP000035800">
    <property type="component" value="Chromosome I"/>
</dbReference>
<accession>A0A097ESQ0</accession>
<reference evidence="1 2" key="2">
    <citation type="journal article" date="2014" name="Emerg. Microbes Infect.">
        <title>Potential impact on kidney infection: a whole-genome analysis of Leptospira santarosai serovar Shermani.</title>
        <authorList>
            <person name="Chou L.F."/>
            <person name="Chen T.W."/>
            <person name="Ko Y.C."/>
            <person name="Pan M.J."/>
            <person name="Tian Y.C."/>
            <person name="Chiu C.H."/>
            <person name="Tang P."/>
            <person name="Hung C.C."/>
            <person name="Yang C.W."/>
        </authorList>
    </citation>
    <scope>NUCLEOTIDE SEQUENCE</scope>
    <source>
        <strain evidence="1 2">LT 821</strain>
    </source>
</reference>
<proteinExistence type="predicted"/>
<name>A0A097ESQ0_9LEPT</name>
<sequence>MLKKFQHFLKKIAIFFIECQDEEGDIRARSLAVSLIHQLFEVWEFLQITSLCALFTV</sequence>
<evidence type="ECO:0000313" key="2">
    <source>
        <dbReference type="Proteomes" id="UP000035800"/>
    </source>
</evidence>
<reference evidence="1 2" key="1">
    <citation type="journal article" date="2012" name="Gene">
        <title>Sequence of Leptospira santarosai serovar Shermani genome and prediction of virulence-associated genes.</title>
        <authorList>
            <person name="Chou L.F."/>
            <person name="Chen Y.T."/>
            <person name="Lu C.W."/>
            <person name="Ko Y.C."/>
            <person name="Tang C.Y."/>
            <person name="Pan M.J."/>
            <person name="Tian Y.C."/>
            <person name="Chiu C.H."/>
            <person name="Hung C.C."/>
            <person name="Yang C.W."/>
        </authorList>
    </citation>
    <scope>NUCLEOTIDE SEQUENCE [LARGE SCALE GENOMIC DNA]</scope>
    <source>
        <strain evidence="1">LT 821</strain>
    </source>
</reference>
<gene>
    <name evidence="1" type="ORF">LSS_22185</name>
</gene>
<dbReference type="KEGG" id="lst:LSS_22185"/>
<organism evidence="1 2">
    <name type="scientific">Leptospira santarosai serovar Shermani str. LT 821</name>
    <dbReference type="NCBI Taxonomy" id="758847"/>
    <lineage>
        <taxon>Bacteria</taxon>
        <taxon>Pseudomonadati</taxon>
        <taxon>Spirochaetota</taxon>
        <taxon>Spirochaetia</taxon>
        <taxon>Leptospirales</taxon>
        <taxon>Leptospiraceae</taxon>
        <taxon>Leptospira</taxon>
    </lineage>
</organism>
<dbReference type="EMBL" id="CP006694">
    <property type="protein sequence ID" value="AIT10963.1"/>
    <property type="molecule type" value="Genomic_DNA"/>
</dbReference>
<dbReference type="STRING" id="758847.LSS_22185"/>
<dbReference type="AlphaFoldDB" id="A0A097ESQ0"/>